<dbReference type="STRING" id="1477437.SAMN05444682_107110"/>
<evidence type="ECO:0000256" key="1">
    <source>
        <dbReference type="ARBA" id="ARBA00022553"/>
    </source>
</evidence>
<organism evidence="6 7">
    <name type="scientific">Parapedobacter indicus</name>
    <dbReference type="NCBI Taxonomy" id="1477437"/>
    <lineage>
        <taxon>Bacteria</taxon>
        <taxon>Pseudomonadati</taxon>
        <taxon>Bacteroidota</taxon>
        <taxon>Sphingobacteriia</taxon>
        <taxon>Sphingobacteriales</taxon>
        <taxon>Sphingobacteriaceae</taxon>
        <taxon>Parapedobacter</taxon>
    </lineage>
</organism>
<dbReference type="PROSITE" id="PS00622">
    <property type="entry name" value="HTH_LUXR_1"/>
    <property type="match status" value="1"/>
</dbReference>
<dbReference type="Proteomes" id="UP000198670">
    <property type="component" value="Unassembled WGS sequence"/>
</dbReference>
<dbReference type="SMART" id="SM00421">
    <property type="entry name" value="HTH_LUXR"/>
    <property type="match status" value="1"/>
</dbReference>
<dbReference type="PRINTS" id="PR00038">
    <property type="entry name" value="HTHLUXR"/>
</dbReference>
<dbReference type="PANTHER" id="PTHR43214:SF43">
    <property type="entry name" value="TWO-COMPONENT RESPONSE REGULATOR"/>
    <property type="match status" value="1"/>
</dbReference>
<feature type="modified residue" description="4-aspartylphosphate" evidence="3">
    <location>
        <position position="54"/>
    </location>
</feature>
<reference evidence="6 7" key="1">
    <citation type="submission" date="2016-10" db="EMBL/GenBank/DDBJ databases">
        <authorList>
            <person name="de Groot N.N."/>
        </authorList>
    </citation>
    <scope>NUCLEOTIDE SEQUENCE [LARGE SCALE GENOMIC DNA]</scope>
    <source>
        <strain evidence="6 7">RK1</strain>
    </source>
</reference>
<dbReference type="GO" id="GO:0000160">
    <property type="term" value="P:phosphorelay signal transduction system"/>
    <property type="evidence" value="ECO:0007669"/>
    <property type="project" value="InterPro"/>
</dbReference>
<proteinExistence type="predicted"/>
<dbReference type="PROSITE" id="PS50043">
    <property type="entry name" value="HTH_LUXR_2"/>
    <property type="match status" value="1"/>
</dbReference>
<dbReference type="InterPro" id="IPR000792">
    <property type="entry name" value="Tscrpt_reg_LuxR_C"/>
</dbReference>
<evidence type="ECO:0000313" key="7">
    <source>
        <dbReference type="Proteomes" id="UP000198670"/>
    </source>
</evidence>
<dbReference type="GO" id="GO:0003677">
    <property type="term" value="F:DNA binding"/>
    <property type="evidence" value="ECO:0007669"/>
    <property type="project" value="UniProtKB-KW"/>
</dbReference>
<dbReference type="InterPro" id="IPR011006">
    <property type="entry name" value="CheY-like_superfamily"/>
</dbReference>
<dbReference type="AlphaFoldDB" id="A0A1I3N646"/>
<evidence type="ECO:0000256" key="2">
    <source>
        <dbReference type="ARBA" id="ARBA00023125"/>
    </source>
</evidence>
<dbReference type="CDD" id="cd06170">
    <property type="entry name" value="LuxR_C_like"/>
    <property type="match status" value="1"/>
</dbReference>
<keyword evidence="7" id="KW-1185">Reference proteome</keyword>
<keyword evidence="1 3" id="KW-0597">Phosphoprotein</keyword>
<dbReference type="PROSITE" id="PS50110">
    <property type="entry name" value="RESPONSE_REGULATORY"/>
    <property type="match status" value="1"/>
</dbReference>
<dbReference type="OrthoDB" id="9797341at2"/>
<dbReference type="GO" id="GO:0006355">
    <property type="term" value="P:regulation of DNA-templated transcription"/>
    <property type="evidence" value="ECO:0007669"/>
    <property type="project" value="InterPro"/>
</dbReference>
<dbReference type="SMART" id="SM00448">
    <property type="entry name" value="REC"/>
    <property type="match status" value="1"/>
</dbReference>
<dbReference type="RefSeq" id="WP_090628094.1">
    <property type="nucleotide sequence ID" value="NZ_FOQO01000007.1"/>
</dbReference>
<evidence type="ECO:0000259" key="5">
    <source>
        <dbReference type="PROSITE" id="PS50110"/>
    </source>
</evidence>
<sequence>MISVAIIDDHKILTEGLVNLIDESGIATVIGVAHSATDCRLSLGFWKPDVLLLDVGLPDVSGVDFCKEVKAQFPKINVLALTTHNEYAIVRQMLDNGASGYLVKNAMADEVLAGIEAVAAGRTFLCHEIDLLMKRPSSKNIWLSPRERELLRLISEGLTNGEIAEQIFLSPETIKGYRKNLLLKLGAKNTAVLVKMAVEQKLI</sequence>
<dbReference type="Pfam" id="PF00196">
    <property type="entry name" value="GerE"/>
    <property type="match status" value="1"/>
</dbReference>
<dbReference type="InterPro" id="IPR058245">
    <property type="entry name" value="NreC/VraR/RcsB-like_REC"/>
</dbReference>
<evidence type="ECO:0000256" key="3">
    <source>
        <dbReference type="PROSITE-ProRule" id="PRU00169"/>
    </source>
</evidence>
<dbReference type="PANTHER" id="PTHR43214">
    <property type="entry name" value="TWO-COMPONENT RESPONSE REGULATOR"/>
    <property type="match status" value="1"/>
</dbReference>
<name>A0A1I3N646_9SPHI</name>
<evidence type="ECO:0000313" key="6">
    <source>
        <dbReference type="EMBL" id="SFJ04728.1"/>
    </source>
</evidence>
<dbReference type="InterPro" id="IPR039420">
    <property type="entry name" value="WalR-like"/>
</dbReference>
<feature type="domain" description="Response regulatory" evidence="5">
    <location>
        <begin position="3"/>
        <end position="119"/>
    </location>
</feature>
<dbReference type="CDD" id="cd17535">
    <property type="entry name" value="REC_NarL-like"/>
    <property type="match status" value="1"/>
</dbReference>
<dbReference type="SUPFAM" id="SSF46894">
    <property type="entry name" value="C-terminal effector domain of the bipartite response regulators"/>
    <property type="match status" value="1"/>
</dbReference>
<protein>
    <submittedName>
        <fullName evidence="6">Two component transcriptional regulator, LuxR family</fullName>
    </submittedName>
</protein>
<dbReference type="Gene3D" id="3.40.50.2300">
    <property type="match status" value="1"/>
</dbReference>
<gene>
    <name evidence="6" type="ORF">SAMN05444682_107110</name>
</gene>
<dbReference type="Pfam" id="PF00072">
    <property type="entry name" value="Response_reg"/>
    <property type="match status" value="1"/>
</dbReference>
<dbReference type="SUPFAM" id="SSF52172">
    <property type="entry name" value="CheY-like"/>
    <property type="match status" value="1"/>
</dbReference>
<evidence type="ECO:0000259" key="4">
    <source>
        <dbReference type="PROSITE" id="PS50043"/>
    </source>
</evidence>
<dbReference type="InterPro" id="IPR001789">
    <property type="entry name" value="Sig_transdc_resp-reg_receiver"/>
</dbReference>
<dbReference type="InterPro" id="IPR016032">
    <property type="entry name" value="Sig_transdc_resp-reg_C-effctor"/>
</dbReference>
<keyword evidence="2" id="KW-0238">DNA-binding</keyword>
<accession>A0A1I3N646</accession>
<dbReference type="EMBL" id="FOQO01000007">
    <property type="protein sequence ID" value="SFJ04728.1"/>
    <property type="molecule type" value="Genomic_DNA"/>
</dbReference>
<feature type="domain" description="HTH luxR-type" evidence="4">
    <location>
        <begin position="136"/>
        <end position="201"/>
    </location>
</feature>